<dbReference type="SMART" id="SM00271">
    <property type="entry name" value="DnaJ"/>
    <property type="match status" value="1"/>
</dbReference>
<dbReference type="Gene3D" id="2.60.260.20">
    <property type="entry name" value="Urease metallochaperone UreE, N-terminal domain"/>
    <property type="match status" value="2"/>
</dbReference>
<proteinExistence type="inferred from homology"/>
<dbReference type="NCBIfam" id="TIGR02349">
    <property type="entry name" value="DnaJ_bact"/>
    <property type="match status" value="1"/>
</dbReference>
<dbReference type="PROSITE" id="PS50076">
    <property type="entry name" value="DNAJ_2"/>
    <property type="match status" value="1"/>
</dbReference>
<dbReference type="CDD" id="cd06257">
    <property type="entry name" value="DnaJ"/>
    <property type="match status" value="1"/>
</dbReference>
<protein>
    <submittedName>
        <fullName evidence="9">Chaperone protein DnaJ</fullName>
    </submittedName>
</protein>
<feature type="zinc finger region" description="CR-type" evidence="6">
    <location>
        <begin position="210"/>
        <end position="291"/>
    </location>
</feature>
<dbReference type="FunFam" id="2.60.260.20:FF:000005">
    <property type="entry name" value="Chaperone protein dnaJ 1, mitochondrial"/>
    <property type="match status" value="1"/>
</dbReference>
<dbReference type="InterPro" id="IPR001623">
    <property type="entry name" value="DnaJ_domain"/>
</dbReference>
<dbReference type="InterPro" id="IPR036869">
    <property type="entry name" value="J_dom_sf"/>
</dbReference>
<evidence type="ECO:0000313" key="10">
    <source>
        <dbReference type="Proteomes" id="UP001472866"/>
    </source>
</evidence>
<dbReference type="GO" id="GO:0042026">
    <property type="term" value="P:protein refolding"/>
    <property type="evidence" value="ECO:0007669"/>
    <property type="project" value="TreeGrafter"/>
</dbReference>
<dbReference type="PANTHER" id="PTHR43096">
    <property type="entry name" value="DNAJ HOMOLOG 1, MITOCHONDRIAL-RELATED"/>
    <property type="match status" value="1"/>
</dbReference>
<dbReference type="NCBIfam" id="NF008035">
    <property type="entry name" value="PRK10767.1"/>
    <property type="match status" value="1"/>
</dbReference>
<dbReference type="HAMAP" id="MF_01152">
    <property type="entry name" value="DnaJ"/>
    <property type="match status" value="1"/>
</dbReference>
<evidence type="ECO:0000259" key="7">
    <source>
        <dbReference type="PROSITE" id="PS50076"/>
    </source>
</evidence>
<dbReference type="Gene3D" id="1.10.287.110">
    <property type="entry name" value="DnaJ domain"/>
    <property type="match status" value="1"/>
</dbReference>
<dbReference type="Pfam" id="PF00226">
    <property type="entry name" value="DnaJ"/>
    <property type="match status" value="1"/>
</dbReference>
<dbReference type="GO" id="GO:0009408">
    <property type="term" value="P:response to heat"/>
    <property type="evidence" value="ECO:0007669"/>
    <property type="project" value="InterPro"/>
</dbReference>
<name>A0AAX4P7I9_9CHLO</name>
<keyword evidence="5" id="KW-0143">Chaperone</keyword>
<keyword evidence="2" id="KW-0677">Repeat</keyword>
<dbReference type="Gene3D" id="2.10.230.10">
    <property type="entry name" value="Heat shock protein DnaJ, cysteine-rich domain"/>
    <property type="match status" value="1"/>
</dbReference>
<dbReference type="PRINTS" id="PR00625">
    <property type="entry name" value="JDOMAIN"/>
</dbReference>
<dbReference type="GO" id="GO:0005737">
    <property type="term" value="C:cytoplasm"/>
    <property type="evidence" value="ECO:0007669"/>
    <property type="project" value="TreeGrafter"/>
</dbReference>
<dbReference type="GO" id="GO:0005524">
    <property type="term" value="F:ATP binding"/>
    <property type="evidence" value="ECO:0007669"/>
    <property type="project" value="InterPro"/>
</dbReference>
<dbReference type="InterPro" id="IPR012724">
    <property type="entry name" value="DnaJ"/>
</dbReference>
<dbReference type="PROSITE" id="PS00636">
    <property type="entry name" value="DNAJ_1"/>
    <property type="match status" value="1"/>
</dbReference>
<keyword evidence="10" id="KW-1185">Reference proteome</keyword>
<evidence type="ECO:0000259" key="8">
    <source>
        <dbReference type="PROSITE" id="PS51188"/>
    </source>
</evidence>
<gene>
    <name evidence="9" type="ORF">HKI87_05g36800</name>
</gene>
<sequence length="439" mass="46570">MRTFVGSRGPSCAGKVGSGSACCAHRPGPPRAHGTAAPGFSAPARKYGGGSFFPSARKTRGRGDTLKVSMASDYYERLGVKRSATKKEIKSAYRKLARKFHPDVNKEPGAEDKFKDISNAYEVLSDEEKKQIYDRYGEAGLKGSPFGGGAGGMGDFSNPFDIFESFFGMGGGMGGMGGMGGNPGAVRDRPQQGEDIVVRVRLSFLEAVFGCEQEVATSRRETCGSCGGDGIEEGTRPQVCSACGGAGQVISAVRTPIGTFQQSVPCNTCGGTGRIFTPCSTCTGSGRVVKNKTLSVRFPAGVDNGSRLRVRGEGNSGRNGGRTGDLYVEVEVERDAELSRDGENIKSTVTVGCTDAILGTSVKIRTVDGSVELKIPEGTQPGTTLLMSKRGVPRLGNPNLRGDHLVRVNVKIPDKLTPEERMKFEELREISSEQVKVNQ</sequence>
<accession>A0AAX4P7I9</accession>
<dbReference type="Proteomes" id="UP001472866">
    <property type="component" value="Chromosome 05"/>
</dbReference>
<dbReference type="FunFam" id="2.10.230.10:FF:000002">
    <property type="entry name" value="Molecular chaperone DnaJ"/>
    <property type="match status" value="1"/>
</dbReference>
<dbReference type="Pfam" id="PF00684">
    <property type="entry name" value="DnaJ_CXXCXGXG"/>
    <property type="match status" value="1"/>
</dbReference>
<dbReference type="CDD" id="cd10719">
    <property type="entry name" value="DnaJ_zf"/>
    <property type="match status" value="1"/>
</dbReference>
<dbReference type="SUPFAM" id="SSF46565">
    <property type="entry name" value="Chaperone J-domain"/>
    <property type="match status" value="1"/>
</dbReference>
<feature type="domain" description="CR-type" evidence="8">
    <location>
        <begin position="210"/>
        <end position="291"/>
    </location>
</feature>
<dbReference type="InterPro" id="IPR008971">
    <property type="entry name" value="HSP40/DnaJ_pept-bd"/>
</dbReference>
<feature type="domain" description="J" evidence="7">
    <location>
        <begin position="73"/>
        <end position="137"/>
    </location>
</feature>
<dbReference type="InterPro" id="IPR001305">
    <property type="entry name" value="HSP_DnaJ_Cys-rich_dom"/>
</dbReference>
<evidence type="ECO:0000256" key="5">
    <source>
        <dbReference type="ARBA" id="ARBA00023186"/>
    </source>
</evidence>
<keyword evidence="4 6" id="KW-0862">Zinc</keyword>
<reference evidence="9 10" key="1">
    <citation type="submission" date="2024-03" db="EMBL/GenBank/DDBJ databases">
        <title>Complete genome sequence of the green alga Chloropicon roscoffensis RCC1871.</title>
        <authorList>
            <person name="Lemieux C."/>
            <person name="Pombert J.-F."/>
            <person name="Otis C."/>
            <person name="Turmel M."/>
        </authorList>
    </citation>
    <scope>NUCLEOTIDE SEQUENCE [LARGE SCALE GENOMIC DNA]</scope>
    <source>
        <strain evidence="9 10">RCC1871</strain>
    </source>
</reference>
<dbReference type="InterPro" id="IPR018253">
    <property type="entry name" value="DnaJ_domain_CS"/>
</dbReference>
<evidence type="ECO:0000256" key="6">
    <source>
        <dbReference type="PROSITE-ProRule" id="PRU00546"/>
    </source>
</evidence>
<dbReference type="PANTHER" id="PTHR43096:SF10">
    <property type="entry name" value="CHAPERONE PROTEIN DNAJ A6, CHLOROPLASTIC"/>
    <property type="match status" value="1"/>
</dbReference>
<dbReference type="FunFam" id="1.10.287.110:FF:000037">
    <property type="entry name" value="Chaperone protein dnaJ A6 chloroplastic"/>
    <property type="match status" value="1"/>
</dbReference>
<evidence type="ECO:0000256" key="2">
    <source>
        <dbReference type="ARBA" id="ARBA00022737"/>
    </source>
</evidence>
<dbReference type="InterPro" id="IPR002939">
    <property type="entry name" value="DnaJ_C"/>
</dbReference>
<dbReference type="SUPFAM" id="SSF49493">
    <property type="entry name" value="HSP40/DnaJ peptide-binding domain"/>
    <property type="match status" value="2"/>
</dbReference>
<dbReference type="SUPFAM" id="SSF57938">
    <property type="entry name" value="DnaJ/Hsp40 cysteine-rich domain"/>
    <property type="match status" value="1"/>
</dbReference>
<evidence type="ECO:0000313" key="9">
    <source>
        <dbReference type="EMBL" id="WZN62144.1"/>
    </source>
</evidence>
<organism evidence="9 10">
    <name type="scientific">Chloropicon roscoffensis</name>
    <dbReference type="NCBI Taxonomy" id="1461544"/>
    <lineage>
        <taxon>Eukaryota</taxon>
        <taxon>Viridiplantae</taxon>
        <taxon>Chlorophyta</taxon>
        <taxon>Chloropicophyceae</taxon>
        <taxon>Chloropicales</taxon>
        <taxon>Chloropicaceae</taxon>
        <taxon>Chloropicon</taxon>
    </lineage>
</organism>
<dbReference type="GO" id="GO:0008270">
    <property type="term" value="F:zinc ion binding"/>
    <property type="evidence" value="ECO:0007669"/>
    <property type="project" value="UniProtKB-KW"/>
</dbReference>
<evidence type="ECO:0000256" key="3">
    <source>
        <dbReference type="ARBA" id="ARBA00022771"/>
    </source>
</evidence>
<keyword evidence="3 6" id="KW-0863">Zinc-finger</keyword>
<dbReference type="Pfam" id="PF01556">
    <property type="entry name" value="DnaJ_C"/>
    <property type="match status" value="1"/>
</dbReference>
<dbReference type="GO" id="GO:0051082">
    <property type="term" value="F:unfolded protein binding"/>
    <property type="evidence" value="ECO:0007669"/>
    <property type="project" value="InterPro"/>
</dbReference>
<keyword evidence="1 6" id="KW-0479">Metal-binding</keyword>
<dbReference type="PROSITE" id="PS51188">
    <property type="entry name" value="ZF_CR"/>
    <property type="match status" value="1"/>
</dbReference>
<dbReference type="CDD" id="cd10747">
    <property type="entry name" value="DnaJ_C"/>
    <property type="match status" value="1"/>
</dbReference>
<dbReference type="InterPro" id="IPR036410">
    <property type="entry name" value="HSP_DnaJ_Cys-rich_dom_sf"/>
</dbReference>
<dbReference type="AlphaFoldDB" id="A0AAX4P7I9"/>
<dbReference type="EMBL" id="CP151505">
    <property type="protein sequence ID" value="WZN62144.1"/>
    <property type="molecule type" value="Genomic_DNA"/>
</dbReference>
<dbReference type="GO" id="GO:0031072">
    <property type="term" value="F:heat shock protein binding"/>
    <property type="evidence" value="ECO:0007669"/>
    <property type="project" value="InterPro"/>
</dbReference>
<evidence type="ECO:0000256" key="1">
    <source>
        <dbReference type="ARBA" id="ARBA00022723"/>
    </source>
</evidence>
<evidence type="ECO:0000256" key="4">
    <source>
        <dbReference type="ARBA" id="ARBA00022833"/>
    </source>
</evidence>